<dbReference type="InterPro" id="IPR029063">
    <property type="entry name" value="SAM-dependent_MTases_sf"/>
</dbReference>
<dbReference type="NCBIfam" id="TIGR00138">
    <property type="entry name" value="rsmG_gidB"/>
    <property type="match status" value="1"/>
</dbReference>
<dbReference type="Pfam" id="PF02527">
    <property type="entry name" value="GidB"/>
    <property type="match status" value="1"/>
</dbReference>
<gene>
    <name evidence="6" type="primary">rsmG</name>
    <name evidence="7" type="ORF">CYPRO_0187</name>
</gene>
<dbReference type="OrthoDB" id="9808773at2"/>
<evidence type="ECO:0000256" key="3">
    <source>
        <dbReference type="ARBA" id="ARBA00022603"/>
    </source>
</evidence>
<dbReference type="InterPro" id="IPR003682">
    <property type="entry name" value="rRNA_ssu_MeTfrase_G"/>
</dbReference>
<keyword evidence="1 6" id="KW-0963">Cytoplasm</keyword>
<feature type="binding site" evidence="6">
    <location>
        <begin position="118"/>
        <end position="120"/>
    </location>
    <ligand>
        <name>S-adenosyl-L-methionine</name>
        <dbReference type="ChEBI" id="CHEBI:59789"/>
    </ligand>
</feature>
<evidence type="ECO:0000256" key="5">
    <source>
        <dbReference type="ARBA" id="ARBA00022691"/>
    </source>
</evidence>
<organism evidence="7 8">
    <name type="scientific">Cyclonatronum proteinivorum</name>
    <dbReference type="NCBI Taxonomy" id="1457365"/>
    <lineage>
        <taxon>Bacteria</taxon>
        <taxon>Pseudomonadati</taxon>
        <taxon>Balneolota</taxon>
        <taxon>Balneolia</taxon>
        <taxon>Balneolales</taxon>
        <taxon>Cyclonatronaceae</taxon>
        <taxon>Cyclonatronum</taxon>
    </lineage>
</organism>
<keyword evidence="3 6" id="KW-0489">Methyltransferase</keyword>
<dbReference type="PIRSF" id="PIRSF003078">
    <property type="entry name" value="GidB"/>
    <property type="match status" value="1"/>
</dbReference>
<evidence type="ECO:0000256" key="6">
    <source>
        <dbReference type="HAMAP-Rule" id="MF_00074"/>
    </source>
</evidence>
<dbReference type="EMBL" id="CP027806">
    <property type="protein sequence ID" value="AXI99474.1"/>
    <property type="molecule type" value="Genomic_DNA"/>
</dbReference>
<accession>A0A345UG73</accession>
<dbReference type="KEGG" id="cprv:CYPRO_0187"/>
<evidence type="ECO:0000256" key="2">
    <source>
        <dbReference type="ARBA" id="ARBA00022552"/>
    </source>
</evidence>
<comment type="subcellular location">
    <subcellularLocation>
        <location evidence="6">Cytoplasm</location>
    </subcellularLocation>
</comment>
<dbReference type="PANTHER" id="PTHR31760:SF0">
    <property type="entry name" value="S-ADENOSYL-L-METHIONINE-DEPENDENT METHYLTRANSFERASES SUPERFAMILY PROTEIN"/>
    <property type="match status" value="1"/>
</dbReference>
<feature type="binding site" evidence="6">
    <location>
        <position position="161"/>
    </location>
    <ligand>
        <name>S-adenosyl-L-methionine</name>
        <dbReference type="ChEBI" id="CHEBI:59789"/>
    </ligand>
</feature>
<name>A0A345UG73_9BACT</name>
<feature type="binding site" evidence="6">
    <location>
        <position position="100"/>
    </location>
    <ligand>
        <name>S-adenosyl-L-methionine</name>
        <dbReference type="ChEBI" id="CHEBI:59789"/>
    </ligand>
</feature>
<evidence type="ECO:0000256" key="1">
    <source>
        <dbReference type="ARBA" id="ARBA00022490"/>
    </source>
</evidence>
<evidence type="ECO:0000313" key="7">
    <source>
        <dbReference type="EMBL" id="AXI99474.1"/>
    </source>
</evidence>
<dbReference type="Gene3D" id="3.40.50.150">
    <property type="entry name" value="Vaccinia Virus protein VP39"/>
    <property type="match status" value="1"/>
</dbReference>
<dbReference type="SUPFAM" id="SSF53335">
    <property type="entry name" value="S-adenosyl-L-methionine-dependent methyltransferases"/>
    <property type="match status" value="1"/>
</dbReference>
<dbReference type="AlphaFoldDB" id="A0A345UG73"/>
<comment type="similarity">
    <text evidence="6">Belongs to the methyltransferase superfamily. RNA methyltransferase RsmG family.</text>
</comment>
<keyword evidence="2 6" id="KW-0698">rRNA processing</keyword>
<reference evidence="7 8" key="1">
    <citation type="submission" date="2018-03" db="EMBL/GenBank/DDBJ databases">
        <title>Phenotypic and genomic properties of Cyclonatronum proteinivorum gen. nov., sp. nov., a haloalkaliphilic bacteroidete from soda lakes possessing Na+-translocating rhodopsin.</title>
        <authorList>
            <person name="Toshchakov S.V."/>
            <person name="Korzhenkov A."/>
            <person name="Samarov N.I."/>
            <person name="Kublanov I.V."/>
            <person name="Muntyan M.S."/>
            <person name="Sorokin D.Y."/>
        </authorList>
    </citation>
    <scope>NUCLEOTIDE SEQUENCE [LARGE SCALE GENOMIC DNA]</scope>
    <source>
        <strain evidence="7 8">Omega</strain>
    </source>
</reference>
<keyword evidence="8" id="KW-1185">Reference proteome</keyword>
<dbReference type="PANTHER" id="PTHR31760">
    <property type="entry name" value="S-ADENOSYL-L-METHIONINE-DEPENDENT METHYLTRANSFERASES SUPERFAMILY PROTEIN"/>
    <property type="match status" value="1"/>
</dbReference>
<dbReference type="Proteomes" id="UP000254808">
    <property type="component" value="Chromosome"/>
</dbReference>
<comment type="function">
    <text evidence="6">Specifically methylates the N7 position of a guanine in 16S rRNA.</text>
</comment>
<dbReference type="HAMAP" id="MF_00074">
    <property type="entry name" value="16SrRNA_methyltr_G"/>
    <property type="match status" value="1"/>
</dbReference>
<dbReference type="EC" id="2.1.1.-" evidence="6"/>
<evidence type="ECO:0000256" key="4">
    <source>
        <dbReference type="ARBA" id="ARBA00022679"/>
    </source>
</evidence>
<comment type="caution">
    <text evidence="6">Lacks conserved residue(s) required for the propagation of feature annotation.</text>
</comment>
<keyword evidence="5 6" id="KW-0949">S-adenosyl-L-methionine</keyword>
<keyword evidence="4 6" id="KW-0808">Transferase</keyword>
<feature type="binding site" evidence="6">
    <location>
        <position position="95"/>
    </location>
    <ligand>
        <name>S-adenosyl-L-methionine</name>
        <dbReference type="ChEBI" id="CHEBI:59789"/>
    </ligand>
</feature>
<sequence>MTDDDLTVQTLFSMMPHKIVPKFFSDEMLESVNNLIEANEPLLSQYAEQLLWWNEKVNLLSRNSDMKAVEKHIVHSLFLGVVGSFAREKAFVDIGSGGGLPGIPLAICFPEKKFELLDRTARKCAAMNDMIGQLDLKNATAHHTEAAMFHVKHESFGWTSKHAIKLSEYAGLSEKYPAAKGYFLKGEDYKEELKEVNLPLKVLEFKIDDYLTDPFYDGKRVLILQQLNETENS</sequence>
<dbReference type="GO" id="GO:0005829">
    <property type="term" value="C:cytosol"/>
    <property type="evidence" value="ECO:0007669"/>
    <property type="project" value="TreeGrafter"/>
</dbReference>
<evidence type="ECO:0000313" key="8">
    <source>
        <dbReference type="Proteomes" id="UP000254808"/>
    </source>
</evidence>
<dbReference type="GO" id="GO:0070043">
    <property type="term" value="F:rRNA (guanine-N7-)-methyltransferase activity"/>
    <property type="evidence" value="ECO:0007669"/>
    <property type="project" value="UniProtKB-UniRule"/>
</dbReference>
<proteinExistence type="inferred from homology"/>
<protein>
    <recommendedName>
        <fullName evidence="6">Ribosomal RNA small subunit methyltransferase G</fullName>
        <ecNumber evidence="6">2.1.1.-</ecNumber>
    </recommendedName>
    <alternativeName>
        <fullName evidence="6">16S rRNA 7-methylguanosine methyltransferase</fullName>
        <shortName evidence="6">16S rRNA m7G methyltransferase</shortName>
    </alternativeName>
</protein>